<reference evidence="1 2" key="1">
    <citation type="submission" date="2024-05" db="EMBL/GenBank/DDBJ databases">
        <title>De novo assembly of an allotetraploid wild potato.</title>
        <authorList>
            <person name="Hosaka A.J."/>
        </authorList>
    </citation>
    <scope>NUCLEOTIDE SEQUENCE [LARGE SCALE GENOMIC DNA]</scope>
    <source>
        <tissue evidence="1">Young leaves</tissue>
    </source>
</reference>
<protein>
    <submittedName>
        <fullName evidence="1">Uncharacterized protein</fullName>
    </submittedName>
</protein>
<gene>
    <name evidence="1" type="ORF">AABB24_028229</name>
</gene>
<proteinExistence type="predicted"/>
<comment type="caution">
    <text evidence="1">The sequence shown here is derived from an EMBL/GenBank/DDBJ whole genome shotgun (WGS) entry which is preliminary data.</text>
</comment>
<dbReference type="Proteomes" id="UP001627284">
    <property type="component" value="Unassembled WGS sequence"/>
</dbReference>
<dbReference type="PANTHER" id="PTHR35317:SF10">
    <property type="entry name" value="RNA-DIRECTED DNA POLYMERASE"/>
    <property type="match status" value="1"/>
</dbReference>
<dbReference type="PANTHER" id="PTHR35317">
    <property type="entry name" value="OS04G0629600 PROTEIN"/>
    <property type="match status" value="1"/>
</dbReference>
<dbReference type="AlphaFoldDB" id="A0ABD2S6K9"/>
<dbReference type="EMBL" id="JBJKTR010000016">
    <property type="protein sequence ID" value="KAL3339525.1"/>
    <property type="molecule type" value="Genomic_DNA"/>
</dbReference>
<organism evidence="1 2">
    <name type="scientific">Solanum stoloniferum</name>
    <dbReference type="NCBI Taxonomy" id="62892"/>
    <lineage>
        <taxon>Eukaryota</taxon>
        <taxon>Viridiplantae</taxon>
        <taxon>Streptophyta</taxon>
        <taxon>Embryophyta</taxon>
        <taxon>Tracheophyta</taxon>
        <taxon>Spermatophyta</taxon>
        <taxon>Magnoliopsida</taxon>
        <taxon>eudicotyledons</taxon>
        <taxon>Gunneridae</taxon>
        <taxon>Pentapetalae</taxon>
        <taxon>asterids</taxon>
        <taxon>lamiids</taxon>
        <taxon>Solanales</taxon>
        <taxon>Solanaceae</taxon>
        <taxon>Solanoideae</taxon>
        <taxon>Solaneae</taxon>
        <taxon>Solanum</taxon>
    </lineage>
</organism>
<name>A0ABD2S6K9_9SOLN</name>
<accession>A0ABD2S6K9</accession>
<evidence type="ECO:0000313" key="1">
    <source>
        <dbReference type="EMBL" id="KAL3339525.1"/>
    </source>
</evidence>
<evidence type="ECO:0000313" key="2">
    <source>
        <dbReference type="Proteomes" id="UP001627284"/>
    </source>
</evidence>
<keyword evidence="2" id="KW-1185">Reference proteome</keyword>
<dbReference type="Pfam" id="PF14223">
    <property type="entry name" value="Retrotran_gag_2"/>
    <property type="match status" value="1"/>
</dbReference>
<sequence>MDLDLALLNDKPTAITDKSSEDEKSFHKLWERFNRLSLMFMQMTVANNIKSTIPQTESAREYLKFVEERFRFADKSLAGTLMAELTTMKFDGSCSMQNHIIEMTNIAARLRTLGMKVDDTFLVQFILNSLPLEYGPFQINYNTIKDKWDVSELSSMLTQEESRLKKQGGHSVNLIGQGAGKGLKVKANKFKKKKAPAKVPQDAHKQLKVDVCHFCRKEGYYQKDCLKRQAWFEKKGIHYDPNYKSK</sequence>